<keyword evidence="2" id="KW-1133">Transmembrane helix</keyword>
<accession>A0A0G4FBQ3</accession>
<evidence type="ECO:0000256" key="2">
    <source>
        <dbReference type="SAM" id="Phobius"/>
    </source>
</evidence>
<keyword evidence="2" id="KW-0472">Membrane</keyword>
<reference evidence="3" key="1">
    <citation type="submission" date="2014-11" db="EMBL/GenBank/DDBJ databases">
        <authorList>
            <person name="Otto D Thomas"/>
            <person name="Naeem Raeece"/>
        </authorList>
    </citation>
    <scope>NUCLEOTIDE SEQUENCE</scope>
</reference>
<proteinExistence type="predicted"/>
<dbReference type="EMBL" id="CDMZ01000263">
    <property type="protein sequence ID" value="CEM10462.1"/>
    <property type="molecule type" value="Genomic_DNA"/>
</dbReference>
<dbReference type="VEuPathDB" id="CryptoDB:Cvel_16206"/>
<dbReference type="AlphaFoldDB" id="A0A0G4FBQ3"/>
<evidence type="ECO:0000256" key="1">
    <source>
        <dbReference type="SAM" id="MobiDB-lite"/>
    </source>
</evidence>
<organism evidence="3">
    <name type="scientific">Chromera velia CCMP2878</name>
    <dbReference type="NCBI Taxonomy" id="1169474"/>
    <lineage>
        <taxon>Eukaryota</taxon>
        <taxon>Sar</taxon>
        <taxon>Alveolata</taxon>
        <taxon>Colpodellida</taxon>
        <taxon>Chromeraceae</taxon>
        <taxon>Chromera</taxon>
    </lineage>
</organism>
<evidence type="ECO:0000313" key="3">
    <source>
        <dbReference type="EMBL" id="CEM10462.1"/>
    </source>
</evidence>
<feature type="transmembrane region" description="Helical" evidence="2">
    <location>
        <begin position="101"/>
        <end position="127"/>
    </location>
</feature>
<feature type="transmembrane region" description="Helical" evidence="2">
    <location>
        <begin position="60"/>
        <end position="81"/>
    </location>
</feature>
<feature type="region of interest" description="Disordered" evidence="1">
    <location>
        <begin position="463"/>
        <end position="495"/>
    </location>
</feature>
<name>A0A0G4FBQ3_9ALVE</name>
<sequence>MPSPPLTKMDNEKVKGAGAAAPHGSTEDKEAAKKANAAFLASVKEISIKGVTDMVKGHPLWAVVTILTFVSMGITSFYLLWDLPSYTILFFKTVLSPRTYVSIFFSLWFVLRHFVFPLVVILGNIWLFRQSLLRVVSAFLKDKKGVLMKEPQLKASWDCSAKTCQLDANGLKLCEGLNEADEIVRADAIIVGLAKAQTETTGALAVDINVVLDGVEVTFVAYDPKFKDTNINRLIAKIAPPKESEKLPEEPEKEEEDEEKKKEKEKVKKESRVRVIALIRSATIHVKVGGPLGVRQAVPPIKLVNEQIDPQILSHKLRLVAWLNGLILRTIANSGFDAVASAFSGAGHVVEGASDFMLSGIDKVAGFVPGGQVLTGATGGVRDVVGGTMGGVGKVADGLAGGGKALVEGFTSGSVSGVGKGLVGAGKSVGEGMVGGVTSTVGGVGKGVTSLGKGFFGAGKSLFGRGKDKNGSGSNVAMDEAASKGEEEPETTEKN</sequence>
<gene>
    <name evidence="3" type="ORF">Cvel_16206</name>
</gene>
<feature type="region of interest" description="Disordered" evidence="1">
    <location>
        <begin position="242"/>
        <end position="266"/>
    </location>
</feature>
<keyword evidence="2" id="KW-0812">Transmembrane</keyword>
<protein>
    <submittedName>
        <fullName evidence="3">Uncharacterized protein</fullName>
    </submittedName>
</protein>
<feature type="region of interest" description="Disordered" evidence="1">
    <location>
        <begin position="1"/>
        <end position="27"/>
    </location>
</feature>
<feature type="compositionally biased region" description="Basic and acidic residues" evidence="1">
    <location>
        <begin position="481"/>
        <end position="495"/>
    </location>
</feature>